<dbReference type="EMBL" id="JBIAMT010000002">
    <property type="protein sequence ID" value="MFF0496468.1"/>
    <property type="molecule type" value="Genomic_DNA"/>
</dbReference>
<gene>
    <name evidence="2" type="ORF">ACFYU5_08700</name>
</gene>
<dbReference type="Proteomes" id="UP001601442">
    <property type="component" value="Unassembled WGS sequence"/>
</dbReference>
<name>A0ABW6NZB6_9NOCA</name>
<dbReference type="SUPFAM" id="SSF51197">
    <property type="entry name" value="Clavaminate synthase-like"/>
    <property type="match status" value="1"/>
</dbReference>
<keyword evidence="1" id="KW-0560">Oxidoreductase</keyword>
<keyword evidence="3" id="KW-1185">Reference proteome</keyword>
<protein>
    <recommendedName>
        <fullName evidence="4">TauD/TfdA-like domain-containing protein</fullName>
    </recommendedName>
</protein>
<organism evidence="2 3">
    <name type="scientific">Nocardia aobensis</name>
    <dbReference type="NCBI Taxonomy" id="257277"/>
    <lineage>
        <taxon>Bacteria</taxon>
        <taxon>Bacillati</taxon>
        <taxon>Actinomycetota</taxon>
        <taxon>Actinomycetes</taxon>
        <taxon>Mycobacteriales</taxon>
        <taxon>Nocardiaceae</taxon>
        <taxon>Nocardia</taxon>
    </lineage>
</organism>
<dbReference type="InterPro" id="IPR042098">
    <property type="entry name" value="TauD-like_sf"/>
</dbReference>
<dbReference type="RefSeq" id="WP_387391808.1">
    <property type="nucleotide sequence ID" value="NZ_JBIAMT010000002.1"/>
</dbReference>
<evidence type="ECO:0008006" key="4">
    <source>
        <dbReference type="Google" id="ProtNLM"/>
    </source>
</evidence>
<evidence type="ECO:0000313" key="3">
    <source>
        <dbReference type="Proteomes" id="UP001601442"/>
    </source>
</evidence>
<evidence type="ECO:0000256" key="1">
    <source>
        <dbReference type="ARBA" id="ARBA00023002"/>
    </source>
</evidence>
<sequence>MATSPYEVLDQLVIDAAKSGWATATMPLSFLKSYARERRWEPIATRRGDSAVSKLKPTVASEAPARSISATVGLDAQLLHVDGAHIPVMPDIVVMHSETVNLTATRIWRPGFEVVHSSAVQHGVFIVGTGRDSFLACAADDQGLRFDPYCMTPADGRSREAFTLLTSYDDVHEHAWDEPNKLLLVRNRMVLHGRAKVAGGEERELTRIGYRTGHSK</sequence>
<dbReference type="Gene3D" id="3.60.130.10">
    <property type="entry name" value="Clavaminate synthase-like"/>
    <property type="match status" value="1"/>
</dbReference>
<proteinExistence type="predicted"/>
<comment type="caution">
    <text evidence="2">The sequence shown here is derived from an EMBL/GenBank/DDBJ whole genome shotgun (WGS) entry which is preliminary data.</text>
</comment>
<evidence type="ECO:0000313" key="2">
    <source>
        <dbReference type="EMBL" id="MFF0496468.1"/>
    </source>
</evidence>
<reference evidence="2 3" key="1">
    <citation type="submission" date="2024-10" db="EMBL/GenBank/DDBJ databases">
        <title>The Natural Products Discovery Center: Release of the First 8490 Sequenced Strains for Exploring Actinobacteria Biosynthetic Diversity.</title>
        <authorList>
            <person name="Kalkreuter E."/>
            <person name="Kautsar S.A."/>
            <person name="Yang D."/>
            <person name="Bader C.D."/>
            <person name="Teijaro C.N."/>
            <person name="Fluegel L."/>
            <person name="Davis C.M."/>
            <person name="Simpson J.R."/>
            <person name="Lauterbach L."/>
            <person name="Steele A.D."/>
            <person name="Gui C."/>
            <person name="Meng S."/>
            <person name="Li G."/>
            <person name="Viehrig K."/>
            <person name="Ye F."/>
            <person name="Su P."/>
            <person name="Kiefer A.F."/>
            <person name="Nichols A."/>
            <person name="Cepeda A.J."/>
            <person name="Yan W."/>
            <person name="Fan B."/>
            <person name="Jiang Y."/>
            <person name="Adhikari A."/>
            <person name="Zheng C.-J."/>
            <person name="Schuster L."/>
            <person name="Cowan T.M."/>
            <person name="Smanski M.J."/>
            <person name="Chevrette M.G."/>
            <person name="De Carvalho L.P.S."/>
            <person name="Shen B."/>
        </authorList>
    </citation>
    <scope>NUCLEOTIDE SEQUENCE [LARGE SCALE GENOMIC DNA]</scope>
    <source>
        <strain evidence="2 3">NPDC004119</strain>
    </source>
</reference>
<accession>A0ABW6NZB6</accession>